<organism evidence="3">
    <name type="scientific">marine sediment metagenome</name>
    <dbReference type="NCBI Taxonomy" id="412755"/>
    <lineage>
        <taxon>unclassified sequences</taxon>
        <taxon>metagenomes</taxon>
        <taxon>ecological metagenomes</taxon>
    </lineage>
</organism>
<keyword evidence="2" id="KW-0342">GTP-binding</keyword>
<name>A0A0F9P2N6_9ZZZZ</name>
<evidence type="ECO:0000256" key="2">
    <source>
        <dbReference type="ARBA" id="ARBA00023134"/>
    </source>
</evidence>
<dbReference type="GO" id="GO:0009267">
    <property type="term" value="P:cellular response to starvation"/>
    <property type="evidence" value="ECO:0007669"/>
    <property type="project" value="TreeGrafter"/>
</dbReference>
<dbReference type="GO" id="GO:0003924">
    <property type="term" value="F:GTPase activity"/>
    <property type="evidence" value="ECO:0007669"/>
    <property type="project" value="TreeGrafter"/>
</dbReference>
<evidence type="ECO:0000256" key="1">
    <source>
        <dbReference type="ARBA" id="ARBA00022741"/>
    </source>
</evidence>
<keyword evidence="1" id="KW-0547">Nucleotide-binding</keyword>
<dbReference type="GO" id="GO:1904263">
    <property type="term" value="P:positive regulation of TORC1 signaling"/>
    <property type="evidence" value="ECO:0007669"/>
    <property type="project" value="TreeGrafter"/>
</dbReference>
<dbReference type="GO" id="GO:0010507">
    <property type="term" value="P:negative regulation of autophagy"/>
    <property type="evidence" value="ECO:0007669"/>
    <property type="project" value="TreeGrafter"/>
</dbReference>
<dbReference type="GO" id="GO:0005634">
    <property type="term" value="C:nucleus"/>
    <property type="evidence" value="ECO:0007669"/>
    <property type="project" value="TreeGrafter"/>
</dbReference>
<dbReference type="GO" id="GO:0005764">
    <property type="term" value="C:lysosome"/>
    <property type="evidence" value="ECO:0007669"/>
    <property type="project" value="TreeGrafter"/>
</dbReference>
<dbReference type="Gene3D" id="3.40.50.300">
    <property type="entry name" value="P-loop containing nucleotide triphosphate hydrolases"/>
    <property type="match status" value="1"/>
</dbReference>
<gene>
    <name evidence="3" type="ORF">LCGC14_1189240</name>
</gene>
<dbReference type="AlphaFoldDB" id="A0A0F9P2N6"/>
<proteinExistence type="predicted"/>
<dbReference type="Pfam" id="PF04670">
    <property type="entry name" value="Gtr1_RagA"/>
    <property type="match status" value="1"/>
</dbReference>
<dbReference type="GO" id="GO:0005525">
    <property type="term" value="F:GTP binding"/>
    <property type="evidence" value="ECO:0007669"/>
    <property type="project" value="UniProtKB-KW"/>
</dbReference>
<sequence length="318" mass="36735">MTISKDLKKILFCGLESGGKTSILLMLDKKFSLLPTVKPTIKAKRTFHTNSLLGTTIVRWDLGGQKNYRKIYLGEKSKYFTDMQSIFYVIDIQASEKFEESLIFLKDIITITTESQPDNFQILILLHKFDPDIKNNKEITNNVNYLEKKISSTAKNVKFSILKTSIYDEPSLLKAFSDGVFYATHKSKMFETLLKDYMSKTYNSSLLLLDQNCFIIASRTTNIEYQKICEAIAPRLTQALEKLEEWDINTIDIVTNVEFPGKHPELPKEGIIFLRKLDISNKRFYLVALCLNKKVKIKAYEYLPLLSENLKNLLESFE</sequence>
<dbReference type="SUPFAM" id="SSF52540">
    <property type="entry name" value="P-loop containing nucleoside triphosphate hydrolases"/>
    <property type="match status" value="1"/>
</dbReference>
<evidence type="ECO:0008006" key="4">
    <source>
        <dbReference type="Google" id="ProtNLM"/>
    </source>
</evidence>
<dbReference type="PANTHER" id="PTHR11259:SF2">
    <property type="entry name" value="GH16429P"/>
    <property type="match status" value="1"/>
</dbReference>
<dbReference type="PANTHER" id="PTHR11259">
    <property type="entry name" value="RAS-RELATED GTP BINDING RAG/GTR YEAST"/>
    <property type="match status" value="1"/>
</dbReference>
<comment type="caution">
    <text evidence="3">The sequence shown here is derived from an EMBL/GenBank/DDBJ whole genome shotgun (WGS) entry which is preliminary data.</text>
</comment>
<dbReference type="GO" id="GO:1990131">
    <property type="term" value="C:Gtr1-Gtr2 GTPase complex"/>
    <property type="evidence" value="ECO:0007669"/>
    <property type="project" value="TreeGrafter"/>
</dbReference>
<dbReference type="InterPro" id="IPR027417">
    <property type="entry name" value="P-loop_NTPase"/>
</dbReference>
<protein>
    <recommendedName>
        <fullName evidence="4">GTP-binding protein</fullName>
    </recommendedName>
</protein>
<dbReference type="EMBL" id="LAZR01006020">
    <property type="protein sequence ID" value="KKM95335.1"/>
    <property type="molecule type" value="Genomic_DNA"/>
</dbReference>
<evidence type="ECO:0000313" key="3">
    <source>
        <dbReference type="EMBL" id="KKM95335.1"/>
    </source>
</evidence>
<accession>A0A0F9P2N6</accession>
<reference evidence="3" key="1">
    <citation type="journal article" date="2015" name="Nature">
        <title>Complex archaea that bridge the gap between prokaryotes and eukaryotes.</title>
        <authorList>
            <person name="Spang A."/>
            <person name="Saw J.H."/>
            <person name="Jorgensen S.L."/>
            <person name="Zaremba-Niedzwiedzka K."/>
            <person name="Martijn J."/>
            <person name="Lind A.E."/>
            <person name="van Eijk R."/>
            <person name="Schleper C."/>
            <person name="Guy L."/>
            <person name="Ettema T.J."/>
        </authorList>
    </citation>
    <scope>NUCLEOTIDE SEQUENCE</scope>
</reference>
<dbReference type="InterPro" id="IPR006762">
    <property type="entry name" value="Gtr1_RagA"/>
</dbReference>